<comment type="similarity">
    <text evidence="2">Belongs to the FAD-binding monooxygenase family.</text>
</comment>
<evidence type="ECO:0000313" key="3">
    <source>
        <dbReference type="EMBL" id="KIX04808.1"/>
    </source>
</evidence>
<keyword evidence="4" id="KW-1185">Reference proteome</keyword>
<name>A0A0D2H2Z9_9EURO</name>
<dbReference type="STRING" id="1442369.A0A0D2H2Z9"/>
<evidence type="ECO:0000256" key="2">
    <source>
        <dbReference type="ARBA" id="ARBA00010139"/>
    </source>
</evidence>
<dbReference type="HOGENOM" id="CLU_1220270_0_0_1"/>
<reference evidence="3 4" key="1">
    <citation type="submission" date="2015-01" db="EMBL/GenBank/DDBJ databases">
        <title>The Genome Sequence of Rhinocladiella mackenzie CBS 650.93.</title>
        <authorList>
            <consortium name="The Broad Institute Genomics Platform"/>
            <person name="Cuomo C."/>
            <person name="de Hoog S."/>
            <person name="Gorbushina A."/>
            <person name="Stielow B."/>
            <person name="Teixiera M."/>
            <person name="Abouelleil A."/>
            <person name="Chapman S.B."/>
            <person name="Priest M."/>
            <person name="Young S.K."/>
            <person name="Wortman J."/>
            <person name="Nusbaum C."/>
            <person name="Birren B."/>
        </authorList>
    </citation>
    <scope>NUCLEOTIDE SEQUENCE [LARGE SCALE GENOMIC DNA]</scope>
    <source>
        <strain evidence="3 4">CBS 650.93</strain>
    </source>
</reference>
<dbReference type="PANTHER" id="PTHR42877">
    <property type="entry name" value="L-ORNITHINE N(5)-MONOOXYGENASE-RELATED"/>
    <property type="match status" value="1"/>
</dbReference>
<dbReference type="InterPro" id="IPR051209">
    <property type="entry name" value="FAD-bind_Monooxygenase_sf"/>
</dbReference>
<dbReference type="PANTHER" id="PTHR42877:SF8">
    <property type="entry name" value="MONOOXYGENASE"/>
    <property type="match status" value="1"/>
</dbReference>
<dbReference type="RefSeq" id="XP_013271944.1">
    <property type="nucleotide sequence ID" value="XM_013416490.1"/>
</dbReference>
<dbReference type="Proteomes" id="UP000053617">
    <property type="component" value="Unassembled WGS sequence"/>
</dbReference>
<comment type="cofactor">
    <cofactor evidence="1">
        <name>FAD</name>
        <dbReference type="ChEBI" id="CHEBI:57692"/>
    </cofactor>
</comment>
<evidence type="ECO:0000313" key="4">
    <source>
        <dbReference type="Proteomes" id="UP000053617"/>
    </source>
</evidence>
<organism evidence="3 4">
    <name type="scientific">Rhinocladiella mackenziei CBS 650.93</name>
    <dbReference type="NCBI Taxonomy" id="1442369"/>
    <lineage>
        <taxon>Eukaryota</taxon>
        <taxon>Fungi</taxon>
        <taxon>Dikarya</taxon>
        <taxon>Ascomycota</taxon>
        <taxon>Pezizomycotina</taxon>
        <taxon>Eurotiomycetes</taxon>
        <taxon>Chaetothyriomycetidae</taxon>
        <taxon>Chaetothyriales</taxon>
        <taxon>Herpotrichiellaceae</taxon>
        <taxon>Rhinocladiella</taxon>
    </lineage>
</organism>
<dbReference type="VEuPathDB" id="FungiDB:Z518_05679"/>
<accession>A0A0D2H2Z9</accession>
<proteinExistence type="inferred from homology"/>
<dbReference type="AlphaFoldDB" id="A0A0D2H2Z9"/>
<gene>
    <name evidence="3" type="ORF">Z518_05679</name>
</gene>
<dbReference type="OrthoDB" id="4130824at2759"/>
<dbReference type="Pfam" id="PF13450">
    <property type="entry name" value="NAD_binding_8"/>
    <property type="match status" value="1"/>
</dbReference>
<dbReference type="Gene3D" id="3.50.50.60">
    <property type="entry name" value="FAD/NAD(P)-binding domain"/>
    <property type="match status" value="1"/>
</dbReference>
<evidence type="ECO:0008006" key="5">
    <source>
        <dbReference type="Google" id="ProtNLM"/>
    </source>
</evidence>
<protein>
    <recommendedName>
        <fullName evidence="5">FAD/NAD(P)-binding domain-containing protein</fullName>
    </recommendedName>
</protein>
<dbReference type="InterPro" id="IPR036188">
    <property type="entry name" value="FAD/NAD-bd_sf"/>
</dbReference>
<evidence type="ECO:0000256" key="1">
    <source>
        <dbReference type="ARBA" id="ARBA00001974"/>
    </source>
</evidence>
<dbReference type="SUPFAM" id="SSF51905">
    <property type="entry name" value="FAD/NAD(P)-binding domain"/>
    <property type="match status" value="1"/>
</dbReference>
<dbReference type="GeneID" id="25293750"/>
<dbReference type="EMBL" id="KN847478">
    <property type="protein sequence ID" value="KIX04808.1"/>
    <property type="molecule type" value="Genomic_DNA"/>
</dbReference>
<sequence length="227" mass="25372">MEDEKYCIEPQWHSKPRPIRIICIGAGAAGLLVAYKTKKLLKNIELIIYEKSPDIGGTWYENRYPGCACDVPAHVYTYSFEPNPSWSSFYTSAPEIKNGSGRLFQGCMIFGELFYTVPNWDSSVDWERKTVAVIGPGHEELKKRLIPLWPPGCRRITPGEGYLEALIQDNVTTIHDEIVKVVSEGLIDATGRLHEVDMIVCVTGFDVSFKPSFKVLGIDGYAGGIHT</sequence>